<dbReference type="RefSeq" id="WP_308456452.1">
    <property type="nucleotide sequence ID" value="NZ_JAJEQM010000009.1"/>
</dbReference>
<protein>
    <recommendedName>
        <fullName evidence="3">Six-hairpin glycosidase</fullName>
    </recommendedName>
</protein>
<keyword evidence="2" id="KW-1185">Reference proteome</keyword>
<accession>A0AAE3J9A7</accession>
<dbReference type="EMBL" id="JAJEQM010000009">
    <property type="protein sequence ID" value="MCC2210698.1"/>
    <property type="molecule type" value="Genomic_DNA"/>
</dbReference>
<evidence type="ECO:0008006" key="3">
    <source>
        <dbReference type="Google" id="ProtNLM"/>
    </source>
</evidence>
<proteinExistence type="predicted"/>
<comment type="caution">
    <text evidence="1">The sequence shown here is derived from an EMBL/GenBank/DDBJ whole genome shotgun (WGS) entry which is preliminary data.</text>
</comment>
<dbReference type="AlphaFoldDB" id="A0AAE3J9A7"/>
<reference evidence="1 2" key="1">
    <citation type="submission" date="2021-10" db="EMBL/GenBank/DDBJ databases">
        <title>Anaerobic single-cell dispensing facilitates the cultivation of human gut bacteria.</title>
        <authorList>
            <person name="Afrizal A."/>
        </authorList>
    </citation>
    <scope>NUCLEOTIDE SEQUENCE [LARGE SCALE GENOMIC DNA]</scope>
    <source>
        <strain evidence="1 2">CLA-AA-H232</strain>
    </source>
</reference>
<evidence type="ECO:0000313" key="2">
    <source>
        <dbReference type="Proteomes" id="UP001198242"/>
    </source>
</evidence>
<organism evidence="1 2">
    <name type="scientific">Hominilimicola fabiformis</name>
    <dbReference type="NCBI Taxonomy" id="2885356"/>
    <lineage>
        <taxon>Bacteria</taxon>
        <taxon>Bacillati</taxon>
        <taxon>Bacillota</taxon>
        <taxon>Clostridia</taxon>
        <taxon>Eubacteriales</taxon>
        <taxon>Oscillospiraceae</taxon>
        <taxon>Hominilimicola</taxon>
    </lineage>
</organism>
<sequence>MKELINANDKYKMNWIEGNTEWGTVKCPKGISVKKTSSQSDDIITERYTFTNTTDKDIFTSLKDISIYTPFNDDYTCGAKACMTTKCHTHIWCGENISYVMCLRMGGEAPHLGLALTDGSLSGYSVERDFEKISNDRGDFILHPSPVALVPNESFTIEWKLFWHNGKNDFYSKVNQLCNRFINVSAENFVLFSGENINITVSPNFDFSELQIRENNKSVDYKIENNKIVISTKADTPRKYSYSINIDDVVTHCNILVLPCLDELAKNRCHFIAENQQYNNPKSKLDGAYLIYDNEEKHIYYNREYDFNGGRERVGMGVLIAKYLQNHDDEVLLNSLKKYIKYVQNNLVCIETGEVFNDYNYDNSFTRLYNYPWFSLFYIELYKLFRDKNMLEIAYKIMLFFYNQGGEHFYAIEVPIVKLVECLRESGMTDMADNMIAWFKKHADYIAETALDYPAHEVNYEQSIVAPATNILLQTYIVTNENKYLDAAKIQLDVLELFNGLQPDCHLYETAIRHWDGYWFGKCRLYGDTFPHYWSALTGNAYSDYGDIIGSNEYKKRADYSHRSVLSLLNSDGTATCAYVYPTSINGISANYADPYANDQDWGLYFNIK</sequence>
<gene>
    <name evidence="1" type="ORF">LKE05_07830</name>
</gene>
<dbReference type="Proteomes" id="UP001198242">
    <property type="component" value="Unassembled WGS sequence"/>
</dbReference>
<evidence type="ECO:0000313" key="1">
    <source>
        <dbReference type="EMBL" id="MCC2210698.1"/>
    </source>
</evidence>
<name>A0AAE3J9A7_9FIRM</name>